<reference evidence="1 2" key="1">
    <citation type="submission" date="2019-04" db="EMBL/GenBank/DDBJ databases">
        <title>Phreatobacter aquaticus sp. nov.</title>
        <authorList>
            <person name="Choi A."/>
        </authorList>
    </citation>
    <scope>NUCLEOTIDE SEQUENCE [LARGE SCALE GENOMIC DNA]</scope>
    <source>
        <strain evidence="1 2">KCTC 52518</strain>
    </source>
</reference>
<organism evidence="1 2">
    <name type="scientific">Phreatobacter stygius</name>
    <dbReference type="NCBI Taxonomy" id="1940610"/>
    <lineage>
        <taxon>Bacteria</taxon>
        <taxon>Pseudomonadati</taxon>
        <taxon>Pseudomonadota</taxon>
        <taxon>Alphaproteobacteria</taxon>
        <taxon>Hyphomicrobiales</taxon>
        <taxon>Phreatobacteraceae</taxon>
        <taxon>Phreatobacter</taxon>
    </lineage>
</organism>
<dbReference type="AlphaFoldDB" id="A0A4D7BKP6"/>
<dbReference type="SUPFAM" id="SSF46785">
    <property type="entry name" value="Winged helix' DNA-binding domain"/>
    <property type="match status" value="1"/>
</dbReference>
<evidence type="ECO:0000313" key="2">
    <source>
        <dbReference type="Proteomes" id="UP000298781"/>
    </source>
</evidence>
<dbReference type="EMBL" id="CP039690">
    <property type="protein sequence ID" value="QCI69536.1"/>
    <property type="molecule type" value="Genomic_DNA"/>
</dbReference>
<dbReference type="KEGG" id="pstg:E8M01_32050"/>
<sequence>MMALKMHGAQTAPALGTRLAITGEAVRQQLVRLAEDGLVSARSEARGVGRPAQFWDLTPAGNAQFPDTHAELTVQLLRTMRKALGEQAIDTIIAARELETREAYRSAMKDVTGLSQRVAHLARMRTAEGYMAAWEEQPDGTLLLVENHCPICAAAATCQGFCRAEIDLFRTVLGPDVRVERLEHIIAGARRCAYAIAPAAKPPAV</sequence>
<proteinExistence type="predicted"/>
<dbReference type="Gene3D" id="1.10.10.10">
    <property type="entry name" value="Winged helix-like DNA-binding domain superfamily/Winged helix DNA-binding domain"/>
    <property type="match status" value="1"/>
</dbReference>
<dbReference type="Proteomes" id="UP000298781">
    <property type="component" value="Chromosome"/>
</dbReference>
<gene>
    <name evidence="1" type="ORF">E8M01_32050</name>
</gene>
<accession>A0A4D7BKP6</accession>
<dbReference type="OrthoDB" id="155998at2"/>
<evidence type="ECO:0000313" key="1">
    <source>
        <dbReference type="EMBL" id="QCI69536.1"/>
    </source>
</evidence>
<protein>
    <submittedName>
        <fullName evidence="1">Transcriptional regulator</fullName>
    </submittedName>
</protein>
<dbReference type="InterPro" id="IPR036388">
    <property type="entry name" value="WH-like_DNA-bd_sf"/>
</dbReference>
<keyword evidence="2" id="KW-1185">Reference proteome</keyword>
<name>A0A4D7BKP6_9HYPH</name>
<dbReference type="InterPro" id="IPR036390">
    <property type="entry name" value="WH_DNA-bd_sf"/>
</dbReference>